<dbReference type="InterPro" id="IPR000515">
    <property type="entry name" value="MetI-like"/>
</dbReference>
<keyword evidence="3 5" id="KW-1133">Transmembrane helix</keyword>
<reference evidence="7 8" key="1">
    <citation type="submission" date="2019-03" db="EMBL/GenBank/DDBJ databases">
        <title>Genomic Encyclopedia of Type Strains, Phase IV (KMG-IV): sequencing the most valuable type-strain genomes for metagenomic binning, comparative biology and taxonomic classification.</title>
        <authorList>
            <person name="Goeker M."/>
        </authorList>
    </citation>
    <scope>NUCLEOTIDE SEQUENCE [LARGE SCALE GENOMIC DNA]</scope>
    <source>
        <strain evidence="7 8">LX-B</strain>
    </source>
</reference>
<comment type="subcellular location">
    <subcellularLocation>
        <location evidence="5">Cell membrane</location>
        <topology evidence="5">Multi-pass membrane protein</topology>
    </subcellularLocation>
    <subcellularLocation>
        <location evidence="1">Membrane</location>
        <topology evidence="1">Multi-pass membrane protein</topology>
    </subcellularLocation>
</comment>
<feature type="domain" description="ABC transmembrane type-1" evidence="6">
    <location>
        <begin position="91"/>
        <end position="242"/>
    </location>
</feature>
<sequence length="242" mass="27726">MSMQSAALMQCKTLSRSFWSRVKSDFQYNRTLYLLAIPVVAYYLLFHYLPMYGAIIAFKNFSPVQGIIHSPWIGFKNFSDFFTSYYFWRIIKNTFVISLNSLLFGFPAPIILALLINELHSKFFSRTIQTITYMPHFVSLIVICGLIRDFTAENGIVNYLLSFLGWHPVTMLNQPQLFVPVYVLSGIWQEVGWGSIIYLAALTGIDPQLYEAAKMDGAGRLRQIWHVALPGLLPTILIMLIC</sequence>
<keyword evidence="2 5" id="KW-0812">Transmembrane</keyword>
<dbReference type="EMBL" id="SLUN01000075">
    <property type="protein sequence ID" value="TCL53673.1"/>
    <property type="molecule type" value="Genomic_DNA"/>
</dbReference>
<keyword evidence="8" id="KW-1185">Reference proteome</keyword>
<dbReference type="PANTHER" id="PTHR43496:SF1">
    <property type="entry name" value="POLYGALACTURONAN_RHAMNOGALACTURONAN TRANSPORT SYSTEM PERMEASE PROTEIN YTEP"/>
    <property type="match status" value="1"/>
</dbReference>
<dbReference type="GO" id="GO:0055085">
    <property type="term" value="P:transmembrane transport"/>
    <property type="evidence" value="ECO:0007669"/>
    <property type="project" value="InterPro"/>
</dbReference>
<dbReference type="PROSITE" id="PS50928">
    <property type="entry name" value="ABC_TM1"/>
    <property type="match status" value="1"/>
</dbReference>
<dbReference type="InterPro" id="IPR035906">
    <property type="entry name" value="MetI-like_sf"/>
</dbReference>
<organism evidence="7 8">
    <name type="scientific">Hydrogenispora ethanolica</name>
    <dbReference type="NCBI Taxonomy" id="1082276"/>
    <lineage>
        <taxon>Bacteria</taxon>
        <taxon>Bacillati</taxon>
        <taxon>Bacillota</taxon>
        <taxon>Hydrogenispora</taxon>
    </lineage>
</organism>
<protein>
    <submittedName>
        <fullName evidence="7">Putative aldouronate transport system permease protein</fullName>
    </submittedName>
</protein>
<dbReference type="GO" id="GO:0005886">
    <property type="term" value="C:plasma membrane"/>
    <property type="evidence" value="ECO:0007669"/>
    <property type="project" value="UniProtKB-SubCell"/>
</dbReference>
<evidence type="ECO:0000256" key="3">
    <source>
        <dbReference type="ARBA" id="ARBA00022989"/>
    </source>
</evidence>
<proteinExistence type="inferred from homology"/>
<comment type="similarity">
    <text evidence="5">Belongs to the binding-protein-dependent transport system permease family.</text>
</comment>
<feature type="transmembrane region" description="Helical" evidence="5">
    <location>
        <begin position="31"/>
        <end position="49"/>
    </location>
</feature>
<gene>
    <name evidence="7" type="ORF">EDC14_10752</name>
</gene>
<comment type="caution">
    <text evidence="7">The sequence shown here is derived from an EMBL/GenBank/DDBJ whole genome shotgun (WGS) entry which is preliminary data.</text>
</comment>
<dbReference type="PANTHER" id="PTHR43496">
    <property type="entry name" value="PROTEIN LPLB"/>
    <property type="match status" value="1"/>
</dbReference>
<evidence type="ECO:0000313" key="7">
    <source>
        <dbReference type="EMBL" id="TCL53673.1"/>
    </source>
</evidence>
<keyword evidence="4 5" id="KW-0472">Membrane</keyword>
<dbReference type="CDD" id="cd06261">
    <property type="entry name" value="TM_PBP2"/>
    <property type="match status" value="1"/>
</dbReference>
<evidence type="ECO:0000256" key="4">
    <source>
        <dbReference type="ARBA" id="ARBA00023136"/>
    </source>
</evidence>
<evidence type="ECO:0000256" key="2">
    <source>
        <dbReference type="ARBA" id="ARBA00022692"/>
    </source>
</evidence>
<feature type="transmembrane region" description="Helical" evidence="5">
    <location>
        <begin position="95"/>
        <end position="116"/>
    </location>
</feature>
<dbReference type="SUPFAM" id="SSF161098">
    <property type="entry name" value="MetI-like"/>
    <property type="match status" value="1"/>
</dbReference>
<feature type="transmembrane region" description="Helical" evidence="5">
    <location>
        <begin position="224"/>
        <end position="241"/>
    </location>
</feature>
<evidence type="ECO:0000256" key="5">
    <source>
        <dbReference type="RuleBase" id="RU363032"/>
    </source>
</evidence>
<evidence type="ECO:0000313" key="8">
    <source>
        <dbReference type="Proteomes" id="UP000295008"/>
    </source>
</evidence>
<dbReference type="Gene3D" id="1.10.3720.10">
    <property type="entry name" value="MetI-like"/>
    <property type="match status" value="1"/>
</dbReference>
<evidence type="ECO:0000259" key="6">
    <source>
        <dbReference type="PROSITE" id="PS50928"/>
    </source>
</evidence>
<accession>A0A4R1QL84</accession>
<dbReference type="Proteomes" id="UP000295008">
    <property type="component" value="Unassembled WGS sequence"/>
</dbReference>
<dbReference type="AlphaFoldDB" id="A0A4R1QL84"/>
<keyword evidence="5" id="KW-0813">Transport</keyword>
<name>A0A4R1QL84_HYDET</name>
<dbReference type="Pfam" id="PF00528">
    <property type="entry name" value="BPD_transp_1"/>
    <property type="match status" value="1"/>
</dbReference>
<feature type="transmembrane region" description="Helical" evidence="5">
    <location>
        <begin position="181"/>
        <end position="203"/>
    </location>
</feature>
<evidence type="ECO:0000256" key="1">
    <source>
        <dbReference type="ARBA" id="ARBA00004141"/>
    </source>
</evidence>